<evidence type="ECO:0000256" key="6">
    <source>
        <dbReference type="ARBA" id="ARBA00022989"/>
    </source>
</evidence>
<dbReference type="PANTHER" id="PTHR14605">
    <property type="entry name" value="CHST5 PROTEIN"/>
    <property type="match status" value="1"/>
</dbReference>
<dbReference type="InterPro" id="IPR019306">
    <property type="entry name" value="TMEM231"/>
</dbReference>
<evidence type="ECO:0000256" key="2">
    <source>
        <dbReference type="ARBA" id="ARBA00009082"/>
    </source>
</evidence>
<reference evidence="12" key="1">
    <citation type="submission" date="2023-10" db="EMBL/GenBank/DDBJ databases">
        <authorList>
            <person name="Chen Y."/>
            <person name="Shah S."/>
            <person name="Dougan E. K."/>
            <person name="Thang M."/>
            <person name="Chan C."/>
        </authorList>
    </citation>
    <scope>NUCLEOTIDE SEQUENCE [LARGE SCALE GENOMIC DNA]</scope>
</reference>
<evidence type="ECO:0000256" key="5">
    <source>
        <dbReference type="ARBA" id="ARBA00022692"/>
    </source>
</evidence>
<evidence type="ECO:0000256" key="10">
    <source>
        <dbReference type="ARBA" id="ARBA00023273"/>
    </source>
</evidence>
<keyword evidence="10" id="KW-0966">Cell projection</keyword>
<keyword evidence="7" id="KW-0969">Cilium</keyword>
<evidence type="ECO:0000256" key="11">
    <source>
        <dbReference type="ARBA" id="ARBA00024803"/>
    </source>
</evidence>
<gene>
    <name evidence="12" type="ORF">PCOR1329_LOCUS45173</name>
</gene>
<evidence type="ECO:0000256" key="8">
    <source>
        <dbReference type="ARBA" id="ARBA00023136"/>
    </source>
</evidence>
<keyword evidence="13" id="KW-1185">Reference proteome</keyword>
<evidence type="ECO:0000313" key="13">
    <source>
        <dbReference type="Proteomes" id="UP001189429"/>
    </source>
</evidence>
<evidence type="ECO:0000256" key="1">
    <source>
        <dbReference type="ARBA" id="ARBA00004272"/>
    </source>
</evidence>
<keyword evidence="5" id="KW-0812">Transmembrane</keyword>
<keyword evidence="6" id="KW-1133">Transmembrane helix</keyword>
<evidence type="ECO:0000256" key="3">
    <source>
        <dbReference type="ARBA" id="ARBA00015087"/>
    </source>
</evidence>
<protein>
    <recommendedName>
        <fullName evidence="3">Transmembrane protein 231</fullName>
    </recommendedName>
</protein>
<proteinExistence type="inferred from homology"/>
<dbReference type="Pfam" id="PF10149">
    <property type="entry name" value="TM231"/>
    <property type="match status" value="1"/>
</dbReference>
<evidence type="ECO:0000256" key="7">
    <source>
        <dbReference type="ARBA" id="ARBA00023069"/>
    </source>
</evidence>
<dbReference type="Proteomes" id="UP001189429">
    <property type="component" value="Unassembled WGS sequence"/>
</dbReference>
<name>A0ABN9U551_9DINO</name>
<dbReference type="PANTHER" id="PTHR14605:SF1">
    <property type="entry name" value="TRANSMEMBRANE PROTEIN 231"/>
    <property type="match status" value="1"/>
</dbReference>
<dbReference type="EMBL" id="CAUYUJ010015428">
    <property type="protein sequence ID" value="CAK0853826.1"/>
    <property type="molecule type" value="Genomic_DNA"/>
</dbReference>
<comment type="function">
    <text evidence="11">Transmembrane component of the tectonic-like complex, a complex localized at the transition zone of primary cilia and acting as a barrier that prevents diffusion of transmembrane proteins between the cilia and plasma membranes. Required for ciliogenesis and sonic hedgehog/SHH signaling.</text>
</comment>
<keyword evidence="9" id="KW-0325">Glycoprotein</keyword>
<keyword evidence="8" id="KW-0472">Membrane</keyword>
<sequence>MPKVIEGVRHIVLMAVYGFELRDRVRERMSGLVAVDVSSPYLSSGVWVQGELRLKQSLPLHVGTEARDIYDESPLSLNFASNWASANQPISMRSLLQRYAVRNESVIFASELPPSWDYSPQDYISINLVLAVPPQQVRYVPSAWEMLKVAWMQVLSFIIPVWLVLRSLKSFAYDNQLVDTYIVPNLPPLSEM</sequence>
<evidence type="ECO:0000256" key="9">
    <source>
        <dbReference type="ARBA" id="ARBA00023180"/>
    </source>
</evidence>
<organism evidence="12 13">
    <name type="scientific">Prorocentrum cordatum</name>
    <dbReference type="NCBI Taxonomy" id="2364126"/>
    <lineage>
        <taxon>Eukaryota</taxon>
        <taxon>Sar</taxon>
        <taxon>Alveolata</taxon>
        <taxon>Dinophyceae</taxon>
        <taxon>Prorocentrales</taxon>
        <taxon>Prorocentraceae</taxon>
        <taxon>Prorocentrum</taxon>
    </lineage>
</organism>
<comment type="subcellular location">
    <subcellularLocation>
        <location evidence="1">Cell projection</location>
        <location evidence="1">Cilium membrane</location>
        <topology evidence="1">Multi-pass membrane protein</topology>
    </subcellularLocation>
</comment>
<keyword evidence="4" id="KW-1003">Cell membrane</keyword>
<accession>A0ABN9U551</accession>
<comment type="caution">
    <text evidence="12">The sequence shown here is derived from an EMBL/GenBank/DDBJ whole genome shotgun (WGS) entry which is preliminary data.</text>
</comment>
<evidence type="ECO:0000256" key="4">
    <source>
        <dbReference type="ARBA" id="ARBA00022475"/>
    </source>
</evidence>
<evidence type="ECO:0000313" key="12">
    <source>
        <dbReference type="EMBL" id="CAK0853826.1"/>
    </source>
</evidence>
<comment type="similarity">
    <text evidence="2">Belongs to the TMEM231 family.</text>
</comment>